<evidence type="ECO:0000256" key="5">
    <source>
        <dbReference type="SAM" id="MobiDB-lite"/>
    </source>
</evidence>
<feature type="compositionally biased region" description="Basic and acidic residues" evidence="5">
    <location>
        <begin position="644"/>
        <end position="662"/>
    </location>
</feature>
<evidence type="ECO:0000256" key="3">
    <source>
        <dbReference type="ARBA" id="ARBA00023242"/>
    </source>
</evidence>
<comment type="subcellular location">
    <subcellularLocation>
        <location evidence="1">Nucleus</location>
    </subcellularLocation>
</comment>
<dbReference type="SMART" id="SM00368">
    <property type="entry name" value="LRR_RI"/>
    <property type="match status" value="2"/>
</dbReference>
<dbReference type="Pfam" id="PF13181">
    <property type="entry name" value="TPR_8"/>
    <property type="match status" value="1"/>
</dbReference>
<dbReference type="Proteomes" id="UP001652700">
    <property type="component" value="Unplaced"/>
</dbReference>
<feature type="compositionally biased region" description="Low complexity" evidence="5">
    <location>
        <begin position="663"/>
        <end position="672"/>
    </location>
</feature>
<feature type="region of interest" description="Disordered" evidence="5">
    <location>
        <begin position="555"/>
        <end position="673"/>
    </location>
</feature>
<dbReference type="InterPro" id="IPR011990">
    <property type="entry name" value="TPR-like_helical_dom_sf"/>
</dbReference>
<dbReference type="PROSITE" id="PS50005">
    <property type="entry name" value="TPR"/>
    <property type="match status" value="2"/>
</dbReference>
<proteinExistence type="predicted"/>
<evidence type="ECO:0000256" key="2">
    <source>
        <dbReference type="ARBA" id="ARBA00022737"/>
    </source>
</evidence>
<feature type="repeat" description="TPR" evidence="4">
    <location>
        <begin position="350"/>
        <end position="383"/>
    </location>
</feature>
<feature type="compositionally biased region" description="Polar residues" evidence="5">
    <location>
        <begin position="617"/>
        <end position="631"/>
    </location>
</feature>
<dbReference type="RefSeq" id="XP_050514206.1">
    <property type="nucleotide sequence ID" value="XM_050658249.1"/>
</dbReference>
<dbReference type="Pfam" id="PF13424">
    <property type="entry name" value="TPR_12"/>
    <property type="match status" value="1"/>
</dbReference>
<protein>
    <recommendedName>
        <fullName evidence="8">Tonsoku-like protein</fullName>
    </recommendedName>
</protein>
<evidence type="ECO:0000313" key="6">
    <source>
        <dbReference type="EnsemblMetazoa" id="XP_050514206.1"/>
    </source>
</evidence>
<feature type="compositionally biased region" description="Polar residues" evidence="5">
    <location>
        <begin position="565"/>
        <end position="575"/>
    </location>
</feature>
<keyword evidence="4" id="KW-0802">TPR repeat</keyword>
<evidence type="ECO:0000256" key="4">
    <source>
        <dbReference type="PROSITE-ProRule" id="PRU00339"/>
    </source>
</evidence>
<organism evidence="6 7">
    <name type="scientific">Diabrotica virgifera virgifera</name>
    <name type="common">western corn rootworm</name>
    <dbReference type="NCBI Taxonomy" id="50390"/>
    <lineage>
        <taxon>Eukaryota</taxon>
        <taxon>Metazoa</taxon>
        <taxon>Ecdysozoa</taxon>
        <taxon>Arthropoda</taxon>
        <taxon>Hexapoda</taxon>
        <taxon>Insecta</taxon>
        <taxon>Pterygota</taxon>
        <taxon>Neoptera</taxon>
        <taxon>Endopterygota</taxon>
        <taxon>Coleoptera</taxon>
        <taxon>Polyphaga</taxon>
        <taxon>Cucujiformia</taxon>
        <taxon>Chrysomeloidea</taxon>
        <taxon>Chrysomelidae</taxon>
        <taxon>Galerucinae</taxon>
        <taxon>Diabroticina</taxon>
        <taxon>Diabroticites</taxon>
        <taxon>Diabrotica</taxon>
    </lineage>
</organism>
<name>A0ABM5KVJ2_DIAVI</name>
<reference evidence="6" key="1">
    <citation type="submission" date="2025-05" db="UniProtKB">
        <authorList>
            <consortium name="EnsemblMetazoa"/>
        </authorList>
    </citation>
    <scope>IDENTIFICATION</scope>
</reference>
<evidence type="ECO:0000313" key="7">
    <source>
        <dbReference type="Proteomes" id="UP001652700"/>
    </source>
</evidence>
<feature type="compositionally biased region" description="Polar residues" evidence="5">
    <location>
        <begin position="520"/>
        <end position="532"/>
    </location>
</feature>
<keyword evidence="7" id="KW-1185">Reference proteome</keyword>
<feature type="region of interest" description="Disordered" evidence="5">
    <location>
        <begin position="516"/>
        <end position="535"/>
    </location>
</feature>
<dbReference type="GeneID" id="126889715"/>
<feature type="compositionally biased region" description="Basic residues" evidence="5">
    <location>
        <begin position="632"/>
        <end position="643"/>
    </location>
</feature>
<evidence type="ECO:0008006" key="8">
    <source>
        <dbReference type="Google" id="ProtNLM"/>
    </source>
</evidence>
<dbReference type="EnsemblMetazoa" id="XM_050658249.1">
    <property type="protein sequence ID" value="XP_050514206.1"/>
    <property type="gene ID" value="LOC126889715"/>
</dbReference>
<feature type="compositionally biased region" description="Low complexity" evidence="5">
    <location>
        <begin position="468"/>
        <end position="477"/>
    </location>
</feature>
<keyword evidence="3" id="KW-0539">Nucleus</keyword>
<dbReference type="SUPFAM" id="SSF52047">
    <property type="entry name" value="RNI-like"/>
    <property type="match status" value="1"/>
</dbReference>
<keyword evidence="2" id="KW-0677">Repeat</keyword>
<feature type="compositionally biased region" description="Polar residues" evidence="5">
    <location>
        <begin position="492"/>
        <end position="502"/>
    </location>
</feature>
<dbReference type="PANTHER" id="PTHR46358">
    <property type="entry name" value="TONSOKU-LIKE PROTEIN"/>
    <property type="match status" value="1"/>
</dbReference>
<dbReference type="InterPro" id="IPR032675">
    <property type="entry name" value="LRR_dom_sf"/>
</dbReference>
<evidence type="ECO:0000256" key="1">
    <source>
        <dbReference type="ARBA" id="ARBA00004123"/>
    </source>
</evidence>
<dbReference type="SUPFAM" id="SSF48452">
    <property type="entry name" value="TPR-like"/>
    <property type="match status" value="3"/>
</dbReference>
<dbReference type="PANTHER" id="PTHR46358:SF1">
    <property type="entry name" value="TONSOKU-LIKE PROTEIN"/>
    <property type="match status" value="1"/>
</dbReference>
<accession>A0ABM5KVJ2</accession>
<feature type="region of interest" description="Disordered" evidence="5">
    <location>
        <begin position="459"/>
        <end position="505"/>
    </location>
</feature>
<dbReference type="Gene3D" id="1.25.40.10">
    <property type="entry name" value="Tetratricopeptide repeat domain"/>
    <property type="match status" value="2"/>
</dbReference>
<dbReference type="InterPro" id="IPR052311">
    <property type="entry name" value="MMS22L-TONSL_complex_comp"/>
</dbReference>
<feature type="repeat" description="TPR" evidence="4">
    <location>
        <begin position="161"/>
        <end position="194"/>
    </location>
</feature>
<dbReference type="InterPro" id="IPR019734">
    <property type="entry name" value="TPR_rpt"/>
</dbReference>
<dbReference type="SMART" id="SM00028">
    <property type="entry name" value="TPR"/>
    <property type="match status" value="5"/>
</dbReference>
<dbReference type="Gene3D" id="3.80.10.10">
    <property type="entry name" value="Ribonuclease Inhibitor"/>
    <property type="match status" value="2"/>
</dbReference>
<sequence>MEETGYLELQKLKRTAQNEGNNRLLVSTCADLSDVYMKSGRFQQAIEEFKTLAEVYKLEHNQIEYGKANRAIGEAYLGLHNFKKALKHQKIYFNIAASEKNNEEIQRAYATIGHIYLTTYLETQADADHNLNAAYKYFMRSMEVCESLSAINPLEKADMQARLFSNMGLVKMSLENYDTAIELFTTSINICRTNNIYEQLSRGYMSLATLYIKKGDTIKSMHQYNLAIEAAKKLKDNIDLMCTVLHTKAEDLIKLGDFHAAKKTLKKAYKLNSPNLEDRKIIEKYFRAVTTMCSAEDKLVVETNNRDLKKLYETMGDCACVVKNYPKAIEYYKLMLNYAELSGVSGKELATCYNSLAQTYEDNQMFKEAVQYFEKEFELMDNIKDALDAMSKIADNKESAEESMGDVVEVYDKAIKYCQEKNNLKEERRMIARCIKYLQRIGKTSEACSYQQKLNALKVPDKEDDSSSSECESHNSSIMDDKENCDNLDDITANSPLRQSPGPSLFNEYQEIMKNLARKPSTSKQSDVTSNVRKMPALLREKNVSFDDWLEDDLQPSKATKKQKTSLTESGVTSSTRKRSLDSPRSNTPKKRSSPSPTRRVFRPSNIQKNSAKRKIQTSLKDSGNSKTINNVKHKPPQTLQRHRSLEHVKQSKTTTFERSKSSIEPSSTMSSPNKFSYTQIPIAQDNTPNILVANAISTGDLMVFVDVKVEDKVFRVPVLLAQVQTNTIGWLAEQAALKYARMLCSKPQLELETTTGALLSDEDPLSLLFPLGTTQAEPVVGKIVRRFETPLVDRYRDACLHMKEDVDDKLTRILEEFSVNLNLQNLGIMSHTLSPLCKALNHQTTLLDLNLSGNFLDVYCMVILCSSLPSLVNLTSLNLKCTGLSGSHLTEMVNMFSVASTRILQRLKRLDLSNNYLRNRSCELLVEILRHLKLEHLNIANVTFNSGIFQDLHNRNLRLNLQDVKYLNISNNQLSSRDVENIISWTVANNLVDLNLSRNTLKNTTLGHFSEDFDRDGKFNSLHSLNLSRCGLTDTDMYHILRLCSNKSIIKIDASYNIDLTAVTLRQILELPVLEDINLIGCDNILKYFSKFYKEVTESCRRKCIKLTVDFKIYYSEVDSLIENFKKLHTEPVIDKGERLLIIHTKEWEK</sequence>